<evidence type="ECO:0000256" key="2">
    <source>
        <dbReference type="ARBA" id="ARBA00006357"/>
    </source>
</evidence>
<dbReference type="SUPFAM" id="SSF53098">
    <property type="entry name" value="Ribonuclease H-like"/>
    <property type="match status" value="1"/>
</dbReference>
<dbReference type="OrthoDB" id="3996471at2759"/>
<evidence type="ECO:0000256" key="1">
    <source>
        <dbReference type="ARBA" id="ARBA00004123"/>
    </source>
</evidence>
<feature type="chain" id="PRO_5035843150" description="Exonuclease domain-containing protein" evidence="8">
    <location>
        <begin position="20"/>
        <end position="715"/>
    </location>
</feature>
<sequence length="715" mass="81044">MLFCFLLMLTMDNLQKTEKSSRQKKEYRMLNKKRKLEAFFNIALANDKQRRAKEEPIVSSEEPPKKMRKGTQRGDTSVFKKERGEFMESEKKKNGIISERKKRLSEEEYQELKKTLKERKKFLKDQPRFWLRENGKKATLELSPAQRIPLLMGDVQQLVLFGLVGNHIFQDHNRWCHLDHHGKVSQVMVMILEGVGYGDLTSPIPGKPKRCSLFESTFPNQIELIGSDTYDRNIVDDFSLVPLSAKSCRSLFLKYGNKEAELKSKIFRTAFPVGVVKSVVSVEVAENVKDEVKESKVDVPAPLPALPPTDRFSRVHLILSPSQMLEERYPLPLGELATQYGNFVMTKDRYAEVTAHSPMFGLDCEMCLTTAWKNELTRVSIVNENHELVYESLVMPYNRITNYLTQYSGITRKMMNGVKTRLKDVQRDIRNLLPPDAILVGQSLNGDLKALEMFHPYCIDTSVIFNVNGERKKKTKLKTLYKMFIGGNIQEGKQGHDSVEDAAAALKLAQFKLTKTPDYGDAVLGFDLAKYNAQHGEGENKEKLDAIMEEEEPADQTNYKTVDIDVPQPEVLKVMEASSVFTIAAKKKKVGVFATADVMEFYSKYLEYPHDSIQDVIKPGSHGYVLESNYKVVKSVCHELPKFDFVITHMKAEAGSEKDRARVLNSCLKVSESLKDNSLMVVIAGGGKVPEGVEPQPESRPGCFIGVKVAPFVKL</sequence>
<dbReference type="Proteomes" id="UP000494165">
    <property type="component" value="Unassembled WGS sequence"/>
</dbReference>
<gene>
    <name evidence="10" type="ORF">CLODIP_2_CD16093</name>
</gene>
<dbReference type="InterPro" id="IPR034922">
    <property type="entry name" value="REX1-like_exo"/>
</dbReference>
<evidence type="ECO:0000256" key="5">
    <source>
        <dbReference type="ARBA" id="ARBA00022839"/>
    </source>
</evidence>
<feature type="region of interest" description="Disordered" evidence="7">
    <location>
        <begin position="51"/>
        <end position="75"/>
    </location>
</feature>
<keyword evidence="6" id="KW-0539">Nucleus</keyword>
<dbReference type="CDD" id="cd06145">
    <property type="entry name" value="REX1_like"/>
    <property type="match status" value="1"/>
</dbReference>
<dbReference type="GO" id="GO:0004527">
    <property type="term" value="F:exonuclease activity"/>
    <property type="evidence" value="ECO:0007669"/>
    <property type="project" value="UniProtKB-KW"/>
</dbReference>
<keyword evidence="3" id="KW-0540">Nuclease</keyword>
<keyword evidence="8" id="KW-0732">Signal</keyword>
<proteinExistence type="inferred from homology"/>
<dbReference type="InterPro" id="IPR036397">
    <property type="entry name" value="RNaseH_sf"/>
</dbReference>
<dbReference type="Gene3D" id="3.30.420.10">
    <property type="entry name" value="Ribonuclease H-like superfamily/Ribonuclease H"/>
    <property type="match status" value="1"/>
</dbReference>
<keyword evidence="5" id="KW-0269">Exonuclease</keyword>
<keyword evidence="4" id="KW-0378">Hydrolase</keyword>
<dbReference type="AlphaFoldDB" id="A0A8S1DDI7"/>
<evidence type="ECO:0000259" key="9">
    <source>
        <dbReference type="SMART" id="SM00479"/>
    </source>
</evidence>
<evidence type="ECO:0000313" key="11">
    <source>
        <dbReference type="Proteomes" id="UP000494165"/>
    </source>
</evidence>
<dbReference type="Pfam" id="PF00929">
    <property type="entry name" value="RNase_T"/>
    <property type="match status" value="1"/>
</dbReference>
<evidence type="ECO:0000256" key="6">
    <source>
        <dbReference type="ARBA" id="ARBA00023242"/>
    </source>
</evidence>
<evidence type="ECO:0000313" key="10">
    <source>
        <dbReference type="EMBL" id="CAB3379499.1"/>
    </source>
</evidence>
<dbReference type="FunFam" id="3.30.420.10:FF:000019">
    <property type="entry name" value="RNA exonuclease NEF-sp"/>
    <property type="match status" value="1"/>
</dbReference>
<protein>
    <recommendedName>
        <fullName evidence="9">Exonuclease domain-containing protein</fullName>
    </recommendedName>
</protein>
<comment type="similarity">
    <text evidence="2">Belongs to the REXO1/REXO3 family.</text>
</comment>
<keyword evidence="11" id="KW-1185">Reference proteome</keyword>
<dbReference type="EMBL" id="CADEPI010000187">
    <property type="protein sequence ID" value="CAB3379499.1"/>
    <property type="molecule type" value="Genomic_DNA"/>
</dbReference>
<dbReference type="InterPro" id="IPR013520">
    <property type="entry name" value="Ribonucl_H"/>
</dbReference>
<dbReference type="GO" id="GO:0005634">
    <property type="term" value="C:nucleus"/>
    <property type="evidence" value="ECO:0007669"/>
    <property type="project" value="UniProtKB-SubCell"/>
</dbReference>
<dbReference type="InterPro" id="IPR047021">
    <property type="entry name" value="REXO1/3/4-like"/>
</dbReference>
<evidence type="ECO:0000256" key="7">
    <source>
        <dbReference type="SAM" id="MobiDB-lite"/>
    </source>
</evidence>
<accession>A0A8S1DDI7</accession>
<dbReference type="SMART" id="SM00479">
    <property type="entry name" value="EXOIII"/>
    <property type="match status" value="1"/>
</dbReference>
<dbReference type="GO" id="GO:0003676">
    <property type="term" value="F:nucleic acid binding"/>
    <property type="evidence" value="ECO:0007669"/>
    <property type="project" value="InterPro"/>
</dbReference>
<evidence type="ECO:0000256" key="8">
    <source>
        <dbReference type="SAM" id="SignalP"/>
    </source>
</evidence>
<dbReference type="PANTHER" id="PTHR12801:SF82">
    <property type="entry name" value="RNA EXONUCLEASE 5"/>
    <property type="match status" value="1"/>
</dbReference>
<comment type="subcellular location">
    <subcellularLocation>
        <location evidence="1">Nucleus</location>
    </subcellularLocation>
</comment>
<evidence type="ECO:0000256" key="4">
    <source>
        <dbReference type="ARBA" id="ARBA00022801"/>
    </source>
</evidence>
<organism evidence="10 11">
    <name type="scientific">Cloeon dipterum</name>
    <dbReference type="NCBI Taxonomy" id="197152"/>
    <lineage>
        <taxon>Eukaryota</taxon>
        <taxon>Metazoa</taxon>
        <taxon>Ecdysozoa</taxon>
        <taxon>Arthropoda</taxon>
        <taxon>Hexapoda</taxon>
        <taxon>Insecta</taxon>
        <taxon>Pterygota</taxon>
        <taxon>Palaeoptera</taxon>
        <taxon>Ephemeroptera</taxon>
        <taxon>Pisciforma</taxon>
        <taxon>Baetidae</taxon>
        <taxon>Cloeon</taxon>
    </lineage>
</organism>
<dbReference type="PANTHER" id="PTHR12801">
    <property type="entry name" value="RNA EXONUCLEASE REXO1 / RECO3 FAMILY MEMBER-RELATED"/>
    <property type="match status" value="1"/>
</dbReference>
<evidence type="ECO:0000256" key="3">
    <source>
        <dbReference type="ARBA" id="ARBA00022722"/>
    </source>
</evidence>
<comment type="caution">
    <text evidence="10">The sequence shown here is derived from an EMBL/GenBank/DDBJ whole genome shotgun (WGS) entry which is preliminary data.</text>
</comment>
<feature type="signal peptide" evidence="8">
    <location>
        <begin position="1"/>
        <end position="19"/>
    </location>
</feature>
<name>A0A8S1DDI7_9INSE</name>
<reference evidence="10 11" key="1">
    <citation type="submission" date="2020-04" db="EMBL/GenBank/DDBJ databases">
        <authorList>
            <person name="Alioto T."/>
            <person name="Alioto T."/>
            <person name="Gomez Garrido J."/>
        </authorList>
    </citation>
    <scope>NUCLEOTIDE SEQUENCE [LARGE SCALE GENOMIC DNA]</scope>
</reference>
<dbReference type="InterPro" id="IPR012337">
    <property type="entry name" value="RNaseH-like_sf"/>
</dbReference>
<feature type="domain" description="Exonuclease" evidence="9">
    <location>
        <begin position="358"/>
        <end position="518"/>
    </location>
</feature>